<gene>
    <name evidence="2" type="ORF">S06H3_20840</name>
</gene>
<protein>
    <submittedName>
        <fullName evidence="2">Uncharacterized protein</fullName>
    </submittedName>
</protein>
<dbReference type="AlphaFoldDB" id="X1L9F5"/>
<comment type="caution">
    <text evidence="2">The sequence shown here is derived from an EMBL/GenBank/DDBJ whole genome shotgun (WGS) entry which is preliminary data.</text>
</comment>
<feature type="region of interest" description="Disordered" evidence="1">
    <location>
        <begin position="1"/>
        <end position="64"/>
    </location>
</feature>
<organism evidence="2">
    <name type="scientific">marine sediment metagenome</name>
    <dbReference type="NCBI Taxonomy" id="412755"/>
    <lineage>
        <taxon>unclassified sequences</taxon>
        <taxon>metagenomes</taxon>
        <taxon>ecological metagenomes</taxon>
    </lineage>
</organism>
<sequence length="131" mass="15450">MSKKKQKKINKNKKLRYYHPTKRDIKKYIPKKIERSPDDKKQKESPTDSPTKNDSPIEEEVDKLQEPSGILLKWYDLHSVKADQPPVSNNKIEKERKKTSDHVFKIIVLGKPEKTAFIRMALTGFFEEDIR</sequence>
<proteinExistence type="predicted"/>
<reference evidence="2" key="1">
    <citation type="journal article" date="2014" name="Front. Microbiol.">
        <title>High frequency of phylogenetically diverse reductive dehalogenase-homologous genes in deep subseafloor sedimentary metagenomes.</title>
        <authorList>
            <person name="Kawai M."/>
            <person name="Futagami T."/>
            <person name="Toyoda A."/>
            <person name="Takaki Y."/>
            <person name="Nishi S."/>
            <person name="Hori S."/>
            <person name="Arai W."/>
            <person name="Tsubouchi T."/>
            <person name="Morono Y."/>
            <person name="Uchiyama I."/>
            <person name="Ito T."/>
            <person name="Fujiyama A."/>
            <person name="Inagaki F."/>
            <person name="Takami H."/>
        </authorList>
    </citation>
    <scope>NUCLEOTIDE SEQUENCE</scope>
    <source>
        <strain evidence="2">Expedition CK06-06</strain>
    </source>
</reference>
<feature type="compositionally biased region" description="Basic residues" evidence="1">
    <location>
        <begin position="1"/>
        <end position="20"/>
    </location>
</feature>
<evidence type="ECO:0000256" key="1">
    <source>
        <dbReference type="SAM" id="MobiDB-lite"/>
    </source>
</evidence>
<accession>X1L9F5</accession>
<evidence type="ECO:0000313" key="2">
    <source>
        <dbReference type="EMBL" id="GAI02466.1"/>
    </source>
</evidence>
<dbReference type="EMBL" id="BARV01010849">
    <property type="protein sequence ID" value="GAI02466.1"/>
    <property type="molecule type" value="Genomic_DNA"/>
</dbReference>
<name>X1L9F5_9ZZZZ</name>
<feature type="non-terminal residue" evidence="2">
    <location>
        <position position="131"/>
    </location>
</feature>
<feature type="compositionally biased region" description="Basic and acidic residues" evidence="1">
    <location>
        <begin position="21"/>
        <end position="46"/>
    </location>
</feature>